<dbReference type="Gene3D" id="1.10.357.10">
    <property type="entry name" value="Tetracycline Repressor, domain 2"/>
    <property type="match status" value="1"/>
</dbReference>
<evidence type="ECO:0000256" key="2">
    <source>
        <dbReference type="ARBA" id="ARBA00023015"/>
    </source>
</evidence>
<keyword evidence="4" id="KW-0804">Transcription</keyword>
<dbReference type="InterPro" id="IPR009057">
    <property type="entry name" value="Homeodomain-like_sf"/>
</dbReference>
<dbReference type="GO" id="GO:0045892">
    <property type="term" value="P:negative regulation of DNA-templated transcription"/>
    <property type="evidence" value="ECO:0007669"/>
    <property type="project" value="InterPro"/>
</dbReference>
<organism evidence="8 9">
    <name type="scientific">Thermostaphylospora chromogena</name>
    <dbReference type="NCBI Taxonomy" id="35622"/>
    <lineage>
        <taxon>Bacteria</taxon>
        <taxon>Bacillati</taxon>
        <taxon>Actinomycetota</taxon>
        <taxon>Actinomycetes</taxon>
        <taxon>Streptosporangiales</taxon>
        <taxon>Thermomonosporaceae</taxon>
        <taxon>Thermostaphylospora</taxon>
    </lineage>
</organism>
<keyword evidence="2" id="KW-0805">Transcription regulation</keyword>
<dbReference type="GO" id="GO:0000976">
    <property type="term" value="F:transcription cis-regulatory region binding"/>
    <property type="evidence" value="ECO:0007669"/>
    <property type="project" value="TreeGrafter"/>
</dbReference>
<keyword evidence="3 5" id="KW-0238">DNA-binding</keyword>
<dbReference type="SUPFAM" id="SSF46689">
    <property type="entry name" value="Homeodomain-like"/>
    <property type="match status" value="1"/>
</dbReference>
<keyword evidence="1" id="KW-0678">Repressor</keyword>
<feature type="DNA-binding region" description="H-T-H motif" evidence="5">
    <location>
        <begin position="52"/>
        <end position="71"/>
    </location>
</feature>
<evidence type="ECO:0000256" key="1">
    <source>
        <dbReference type="ARBA" id="ARBA00022491"/>
    </source>
</evidence>
<dbReference type="RefSeq" id="WP_093262167.1">
    <property type="nucleotide sequence ID" value="NZ_FNKK01000002.1"/>
</dbReference>
<keyword evidence="9" id="KW-1185">Reference proteome</keyword>
<evidence type="ECO:0000313" key="8">
    <source>
        <dbReference type="EMBL" id="SDR28855.1"/>
    </source>
</evidence>
<feature type="region of interest" description="Disordered" evidence="6">
    <location>
        <begin position="1"/>
        <end position="20"/>
    </location>
</feature>
<dbReference type="OrthoDB" id="329481at2"/>
<dbReference type="PRINTS" id="PR00400">
    <property type="entry name" value="TETREPRESSOR"/>
</dbReference>
<dbReference type="PANTHER" id="PTHR30055:SF151">
    <property type="entry name" value="TRANSCRIPTIONAL REGULATORY PROTEIN"/>
    <property type="match status" value="1"/>
</dbReference>
<dbReference type="SUPFAM" id="SSF48498">
    <property type="entry name" value="Tetracyclin repressor-like, C-terminal domain"/>
    <property type="match status" value="1"/>
</dbReference>
<dbReference type="GO" id="GO:0003700">
    <property type="term" value="F:DNA-binding transcription factor activity"/>
    <property type="evidence" value="ECO:0007669"/>
    <property type="project" value="TreeGrafter"/>
</dbReference>
<protein>
    <submittedName>
        <fullName evidence="8">DNA-binding transcriptional regulator, AcrR family</fullName>
    </submittedName>
</protein>
<evidence type="ECO:0000256" key="5">
    <source>
        <dbReference type="PROSITE-ProRule" id="PRU00335"/>
    </source>
</evidence>
<proteinExistence type="predicted"/>
<dbReference type="InterPro" id="IPR003012">
    <property type="entry name" value="Tet_transcr_reg_TetR"/>
</dbReference>
<dbReference type="InterPro" id="IPR050109">
    <property type="entry name" value="HTH-type_TetR-like_transc_reg"/>
</dbReference>
<name>A0A1H1HTP7_9ACTN</name>
<dbReference type="Pfam" id="PF02909">
    <property type="entry name" value="TetR_C_1"/>
    <property type="match status" value="1"/>
</dbReference>
<evidence type="ECO:0000259" key="7">
    <source>
        <dbReference type="PROSITE" id="PS50977"/>
    </source>
</evidence>
<dbReference type="InterPro" id="IPR001647">
    <property type="entry name" value="HTH_TetR"/>
</dbReference>
<dbReference type="Proteomes" id="UP000217103">
    <property type="component" value="Unassembled WGS sequence"/>
</dbReference>
<dbReference type="GO" id="GO:0046677">
    <property type="term" value="P:response to antibiotic"/>
    <property type="evidence" value="ECO:0007669"/>
    <property type="project" value="InterPro"/>
</dbReference>
<dbReference type="STRING" id="35622.SAMN04489764_4818"/>
<dbReference type="InterPro" id="IPR004111">
    <property type="entry name" value="Repressor_TetR_C"/>
</dbReference>
<evidence type="ECO:0000313" key="9">
    <source>
        <dbReference type="Proteomes" id="UP000217103"/>
    </source>
</evidence>
<reference evidence="8 9" key="1">
    <citation type="submission" date="2016-10" db="EMBL/GenBank/DDBJ databases">
        <authorList>
            <person name="de Groot N.N."/>
        </authorList>
    </citation>
    <scope>NUCLEOTIDE SEQUENCE [LARGE SCALE GENOMIC DNA]</scope>
    <source>
        <strain evidence="8 9">DSM 43794</strain>
    </source>
</reference>
<dbReference type="Pfam" id="PF00440">
    <property type="entry name" value="TetR_N"/>
    <property type="match status" value="1"/>
</dbReference>
<evidence type="ECO:0000256" key="6">
    <source>
        <dbReference type="SAM" id="MobiDB-lite"/>
    </source>
</evidence>
<gene>
    <name evidence="8" type="ORF">SAMN04489764_4818</name>
</gene>
<dbReference type="InterPro" id="IPR036271">
    <property type="entry name" value="Tet_transcr_reg_TetR-rel_C_sf"/>
</dbReference>
<sequence length="252" mass="27671">MDRDRGAEASAVPVPPWRTPPKAVNVRQPLSQERIVQTGLQLLDAEGLDGVSMRRVAQELGTGPASLYAHVSGKEELLDLIFDRVLGEVELPDEPDPQRWIEQVRQIAVSAHRVMCAHADIARVALANVPVGPNALRIAEKQLQIMRAGGVPAQVAAWMIDRLSLYIVADAYEGSLLRVRSREGGEQALAEYFGRIEAYYRSLPPDRFPAFTAHVEELMSGKDEERFEFGLDILLAGLARFGRADGAKSPPG</sequence>
<dbReference type="PROSITE" id="PS50977">
    <property type="entry name" value="HTH_TETR_2"/>
    <property type="match status" value="1"/>
</dbReference>
<dbReference type="PANTHER" id="PTHR30055">
    <property type="entry name" value="HTH-TYPE TRANSCRIPTIONAL REGULATOR RUTR"/>
    <property type="match status" value="1"/>
</dbReference>
<dbReference type="EMBL" id="FNKK01000002">
    <property type="protein sequence ID" value="SDR28855.1"/>
    <property type="molecule type" value="Genomic_DNA"/>
</dbReference>
<feature type="domain" description="HTH tetR-type" evidence="7">
    <location>
        <begin position="29"/>
        <end position="89"/>
    </location>
</feature>
<accession>A0A1H1HTP7</accession>
<evidence type="ECO:0000256" key="4">
    <source>
        <dbReference type="ARBA" id="ARBA00023163"/>
    </source>
</evidence>
<dbReference type="AlphaFoldDB" id="A0A1H1HTP7"/>
<evidence type="ECO:0000256" key="3">
    <source>
        <dbReference type="ARBA" id="ARBA00023125"/>
    </source>
</evidence>